<protein>
    <submittedName>
        <fullName evidence="2">Uncharacterized protein</fullName>
    </submittedName>
</protein>
<feature type="compositionally biased region" description="Basic and acidic residues" evidence="1">
    <location>
        <begin position="86"/>
        <end position="100"/>
    </location>
</feature>
<evidence type="ECO:0000313" key="2">
    <source>
        <dbReference type="EMBL" id="CCF18900.1"/>
    </source>
</evidence>
<evidence type="ECO:0000313" key="3">
    <source>
        <dbReference type="Proteomes" id="UP000010792"/>
    </source>
</evidence>
<dbReference type="STRING" id="1125847.NT26_1176"/>
<reference evidence="2 3" key="1">
    <citation type="journal article" date="2013" name="Genome Biol. Evol.">
        <title>Life in an arsenic-containing gold mine: genome and physiology of the autotrophic arsenite-oxidizing bacterium rhizobium sp. NT-26.</title>
        <authorList>
            <person name="Andres J."/>
            <person name="Arsene-Ploetze F."/>
            <person name="Barbe V."/>
            <person name="Brochier-Armanet C."/>
            <person name="Cleiss-Arnold J."/>
            <person name="Coppee J.Y."/>
            <person name="Dillies M.A."/>
            <person name="Geist"/>
            <person name="L"/>
            <person name="Joublin A."/>
            <person name="Koechler S."/>
            <person name="Lassalle F."/>
            <person name="Marchal M."/>
            <person name="Medigue C."/>
            <person name="Muller D."/>
            <person name="Nesme X."/>
            <person name="Plewniak F."/>
            <person name="Proux C."/>
            <person name="Ramirez-Bahena M.H."/>
            <person name="Schenowitz C."/>
            <person name="Sismeiro O."/>
            <person name="Vallenet D."/>
            <person name="Santini J.M."/>
            <person name="Bertin P.N."/>
        </authorList>
    </citation>
    <scope>NUCLEOTIDE SEQUENCE [LARGE SCALE GENOMIC DNA]</scope>
    <source>
        <strain evidence="2 3">NT-26</strain>
    </source>
</reference>
<evidence type="ECO:0000256" key="1">
    <source>
        <dbReference type="SAM" id="MobiDB-lite"/>
    </source>
</evidence>
<proteinExistence type="predicted"/>
<keyword evidence="3" id="KW-1185">Reference proteome</keyword>
<name>L0NCV5_9HYPH</name>
<accession>L0NCV5</accession>
<organism evidence="2 3">
    <name type="scientific">Pseudorhizobium banfieldiae</name>
    <dbReference type="NCBI Taxonomy" id="1125847"/>
    <lineage>
        <taxon>Bacteria</taxon>
        <taxon>Pseudomonadati</taxon>
        <taxon>Pseudomonadota</taxon>
        <taxon>Alphaproteobacteria</taxon>
        <taxon>Hyphomicrobiales</taxon>
        <taxon>Rhizobiaceae</taxon>
        <taxon>Rhizobium/Agrobacterium group</taxon>
        <taxon>Pseudorhizobium</taxon>
    </lineage>
</organism>
<sequence length="141" mass="15461">MSSQPVSCLASTGHQLPWHSPITMTPHSSCRSRLTIGADEAAARRTFRTSSVRTSTTQCSSPRITCAEDREGIIRPANPATTARAKPKEGLKRSESRRDNMVAGTTIGVGVLGEQWSADEKGRKSKDECWTLKWHRLILNG</sequence>
<dbReference type="EMBL" id="FO082820">
    <property type="protein sequence ID" value="CCF18900.1"/>
    <property type="molecule type" value="Genomic_DNA"/>
</dbReference>
<feature type="region of interest" description="Disordered" evidence="1">
    <location>
        <begin position="70"/>
        <end position="106"/>
    </location>
</feature>
<dbReference type="Proteomes" id="UP000010792">
    <property type="component" value="Chromosome"/>
</dbReference>
<dbReference type="AlphaFoldDB" id="L0NCV5"/>
<dbReference type="KEGG" id="rht:NT26_1176"/>
<gene>
    <name evidence="2" type="ORF">NT26_1176</name>
</gene>